<sequence length="96" mass="11315">MIVSMFENYVRTTVANSLRTWKTEPEKDVLLTKFTNNTLTRDEAYLLKEYMIEERKSKIKSNIEIFSTYDTMIIVLGLTIQRLERKQCSNEPCNIA</sequence>
<evidence type="ECO:0000313" key="1">
    <source>
        <dbReference type="EMBL" id="PIS21180.1"/>
    </source>
</evidence>
<dbReference type="Proteomes" id="UP000231098">
    <property type="component" value="Unassembled WGS sequence"/>
</dbReference>
<accession>A0A2H0X8B7</accession>
<organism evidence="1 2">
    <name type="scientific">candidate division WWE3 bacterium CG08_land_8_20_14_0_20_41_15</name>
    <dbReference type="NCBI Taxonomy" id="1975086"/>
    <lineage>
        <taxon>Bacteria</taxon>
        <taxon>Katanobacteria</taxon>
    </lineage>
</organism>
<dbReference type="AlphaFoldDB" id="A0A2H0X8B7"/>
<evidence type="ECO:0000313" key="2">
    <source>
        <dbReference type="Proteomes" id="UP000231098"/>
    </source>
</evidence>
<gene>
    <name evidence="1" type="ORF">COT51_04180</name>
</gene>
<comment type="caution">
    <text evidence="1">The sequence shown here is derived from an EMBL/GenBank/DDBJ whole genome shotgun (WGS) entry which is preliminary data.</text>
</comment>
<proteinExistence type="predicted"/>
<dbReference type="EMBL" id="PEYV01000069">
    <property type="protein sequence ID" value="PIS21180.1"/>
    <property type="molecule type" value="Genomic_DNA"/>
</dbReference>
<protein>
    <submittedName>
        <fullName evidence="1">Uncharacterized protein</fullName>
    </submittedName>
</protein>
<name>A0A2H0X8B7_UNCKA</name>
<reference evidence="2" key="1">
    <citation type="submission" date="2017-09" db="EMBL/GenBank/DDBJ databases">
        <title>Depth-based differentiation of microbial function through sediment-hosted aquifers and enrichment of novel symbionts in the deep terrestrial subsurface.</title>
        <authorList>
            <person name="Probst A.J."/>
            <person name="Ladd B."/>
            <person name="Jarett J.K."/>
            <person name="Geller-Mcgrath D.E."/>
            <person name="Sieber C.M.K."/>
            <person name="Emerson J.B."/>
            <person name="Anantharaman K."/>
            <person name="Thomas B.C."/>
            <person name="Malmstrom R."/>
            <person name="Stieglmeier M."/>
            <person name="Klingl A."/>
            <person name="Woyke T."/>
            <person name="Ryan C.M."/>
            <person name="Banfield J.F."/>
        </authorList>
    </citation>
    <scope>NUCLEOTIDE SEQUENCE [LARGE SCALE GENOMIC DNA]</scope>
</reference>